<reference evidence="11" key="1">
    <citation type="submission" date="2016-10" db="EMBL/GenBank/DDBJ databases">
        <authorList>
            <person name="Varghese N."/>
            <person name="Submissions S."/>
        </authorList>
    </citation>
    <scope>NUCLEOTIDE SEQUENCE [LARGE SCALE GENOMIC DNA]</scope>
    <source>
        <strain evidence="11">DSM 16995</strain>
    </source>
</reference>
<dbReference type="NCBIfam" id="TIGR00707">
    <property type="entry name" value="argD"/>
    <property type="match status" value="1"/>
</dbReference>
<evidence type="ECO:0000313" key="11">
    <source>
        <dbReference type="Proteomes" id="UP000199053"/>
    </source>
</evidence>
<organism evidence="10 11">
    <name type="scientific">Maridesulfovibrio ferrireducens</name>
    <dbReference type="NCBI Taxonomy" id="246191"/>
    <lineage>
        <taxon>Bacteria</taxon>
        <taxon>Pseudomonadati</taxon>
        <taxon>Thermodesulfobacteriota</taxon>
        <taxon>Desulfovibrionia</taxon>
        <taxon>Desulfovibrionales</taxon>
        <taxon>Desulfovibrionaceae</taxon>
        <taxon>Maridesulfovibrio</taxon>
    </lineage>
</organism>
<dbReference type="SUPFAM" id="SSF53383">
    <property type="entry name" value="PLP-dependent transferases"/>
    <property type="match status" value="1"/>
</dbReference>
<dbReference type="PIRSF" id="PIRSF000521">
    <property type="entry name" value="Transaminase_4ab_Lys_Orn"/>
    <property type="match status" value="1"/>
</dbReference>
<dbReference type="Gene3D" id="3.90.1150.10">
    <property type="entry name" value="Aspartate Aminotransferase, domain 1"/>
    <property type="match status" value="1"/>
</dbReference>
<dbReference type="GO" id="GO:0031299">
    <property type="term" value="F:taurine-pyruvate aminotransferase activity"/>
    <property type="evidence" value="ECO:0007669"/>
    <property type="project" value="UniProtKB-EC"/>
</dbReference>
<feature type="binding site" evidence="9">
    <location>
        <position position="142"/>
    </location>
    <ligand>
        <name>N(2)-acetyl-L-ornithine</name>
        <dbReference type="ChEBI" id="CHEBI:57805"/>
    </ligand>
</feature>
<evidence type="ECO:0000256" key="1">
    <source>
        <dbReference type="ARBA" id="ARBA00011881"/>
    </source>
</evidence>
<dbReference type="InterPro" id="IPR050103">
    <property type="entry name" value="Class-III_PLP-dep_AT"/>
</dbReference>
<feature type="binding site" evidence="9">
    <location>
        <position position="283"/>
    </location>
    <ligand>
        <name>pyridoxal 5'-phosphate</name>
        <dbReference type="ChEBI" id="CHEBI:597326"/>
    </ligand>
</feature>
<keyword evidence="2 9" id="KW-0032">Aminotransferase</keyword>
<dbReference type="HAMAP" id="MF_01107">
    <property type="entry name" value="ArgD_aminotrans_3"/>
    <property type="match status" value="1"/>
</dbReference>
<feature type="binding site" evidence="9">
    <location>
        <position position="139"/>
    </location>
    <ligand>
        <name>pyridoxal 5'-phosphate</name>
        <dbReference type="ChEBI" id="CHEBI:597326"/>
    </ligand>
</feature>
<keyword evidence="3 9" id="KW-0028">Amino-acid biosynthesis</keyword>
<keyword evidence="4 9" id="KW-0808">Transferase</keyword>
<dbReference type="GO" id="GO:0005737">
    <property type="term" value="C:cytoplasm"/>
    <property type="evidence" value="ECO:0007669"/>
    <property type="project" value="UniProtKB-SubCell"/>
</dbReference>
<dbReference type="OrthoDB" id="9801834at2"/>
<dbReference type="PROSITE" id="PS00600">
    <property type="entry name" value="AA_TRANSFER_CLASS_3"/>
    <property type="match status" value="1"/>
</dbReference>
<dbReference type="InterPro" id="IPR015424">
    <property type="entry name" value="PyrdxlP-dep_Trfase"/>
</dbReference>
<comment type="catalytic activity">
    <reaction evidence="9">
        <text>N(2)-acetyl-L-ornithine + 2-oxoglutarate = N-acetyl-L-glutamate 5-semialdehyde + L-glutamate</text>
        <dbReference type="Rhea" id="RHEA:18049"/>
        <dbReference type="ChEBI" id="CHEBI:16810"/>
        <dbReference type="ChEBI" id="CHEBI:29123"/>
        <dbReference type="ChEBI" id="CHEBI:29985"/>
        <dbReference type="ChEBI" id="CHEBI:57805"/>
        <dbReference type="EC" id="2.6.1.11"/>
    </reaction>
</comment>
<dbReference type="Proteomes" id="UP000199053">
    <property type="component" value="Unassembled WGS sequence"/>
</dbReference>
<evidence type="ECO:0000256" key="3">
    <source>
        <dbReference type="ARBA" id="ARBA00022605"/>
    </source>
</evidence>
<evidence type="ECO:0000256" key="4">
    <source>
        <dbReference type="ARBA" id="ARBA00022679"/>
    </source>
</evidence>
<keyword evidence="6" id="KW-0670">Pyruvate</keyword>
<keyword evidence="9" id="KW-0963">Cytoplasm</keyword>
<dbReference type="EMBL" id="FNGA01000003">
    <property type="protein sequence ID" value="SDL14610.1"/>
    <property type="molecule type" value="Genomic_DNA"/>
</dbReference>
<feature type="binding site" evidence="9">
    <location>
        <begin position="225"/>
        <end position="228"/>
    </location>
    <ligand>
        <name>pyridoxal 5'-phosphate</name>
        <dbReference type="ChEBI" id="CHEBI:597326"/>
    </ligand>
</feature>
<evidence type="ECO:0000256" key="8">
    <source>
        <dbReference type="ARBA" id="ARBA00060602"/>
    </source>
</evidence>
<dbReference type="Gene3D" id="3.40.640.10">
    <property type="entry name" value="Type I PLP-dependent aspartate aminotransferase-like (Major domain)"/>
    <property type="match status" value="1"/>
</dbReference>
<keyword evidence="11" id="KW-1185">Reference proteome</keyword>
<name>A0A1G9HNV3_9BACT</name>
<dbReference type="InterPro" id="IPR005814">
    <property type="entry name" value="Aminotrans_3"/>
</dbReference>
<evidence type="ECO:0000256" key="2">
    <source>
        <dbReference type="ARBA" id="ARBA00022576"/>
    </source>
</evidence>
<evidence type="ECO:0000313" key="10">
    <source>
        <dbReference type="EMBL" id="SDL14610.1"/>
    </source>
</evidence>
<dbReference type="GO" id="GO:0003992">
    <property type="term" value="F:N2-acetyl-L-ornithine:2-oxoglutarate 5-aminotransferase activity"/>
    <property type="evidence" value="ECO:0007669"/>
    <property type="project" value="UniProtKB-UniRule"/>
</dbReference>
<evidence type="ECO:0000256" key="9">
    <source>
        <dbReference type="HAMAP-Rule" id="MF_01107"/>
    </source>
</evidence>
<dbReference type="Pfam" id="PF00202">
    <property type="entry name" value="Aminotran_3"/>
    <property type="match status" value="1"/>
</dbReference>
<dbReference type="EC" id="2.6.1.11" evidence="9"/>
<comment type="subunit">
    <text evidence="1">Homotetramer.</text>
</comment>
<dbReference type="NCBIfam" id="NF002325">
    <property type="entry name" value="PRK01278.1"/>
    <property type="match status" value="1"/>
</dbReference>
<dbReference type="FunFam" id="3.40.640.10:FF:000004">
    <property type="entry name" value="Acetylornithine aminotransferase"/>
    <property type="match status" value="1"/>
</dbReference>
<keyword evidence="5 9" id="KW-0663">Pyridoxal phosphate</keyword>
<gene>
    <name evidence="9" type="primary">argD</name>
    <name evidence="10" type="ORF">SAMN05660337_2251</name>
</gene>
<evidence type="ECO:0000256" key="7">
    <source>
        <dbReference type="ARBA" id="ARBA00052998"/>
    </source>
</evidence>
<evidence type="ECO:0000256" key="5">
    <source>
        <dbReference type="ARBA" id="ARBA00022898"/>
    </source>
</evidence>
<accession>A0A1G9HNV3</accession>
<dbReference type="GO" id="GO:0006526">
    <property type="term" value="P:L-arginine biosynthetic process"/>
    <property type="evidence" value="ECO:0007669"/>
    <property type="project" value="UniProtKB-UniRule"/>
</dbReference>
<dbReference type="RefSeq" id="WP_092161107.1">
    <property type="nucleotide sequence ID" value="NZ_FNGA01000003.1"/>
</dbReference>
<dbReference type="CDD" id="cd00610">
    <property type="entry name" value="OAT_like"/>
    <property type="match status" value="1"/>
</dbReference>
<protein>
    <recommendedName>
        <fullName evidence="9">Acetylornithine aminotransferase</fullName>
        <shortName evidence="9">ACOAT</shortName>
        <ecNumber evidence="9">2.6.1.11</ecNumber>
    </recommendedName>
</protein>
<feature type="binding site" evidence="9">
    <location>
        <position position="282"/>
    </location>
    <ligand>
        <name>N(2)-acetyl-L-ornithine</name>
        <dbReference type="ChEBI" id="CHEBI:57805"/>
    </ligand>
</feature>
<comment type="cofactor">
    <cofactor evidence="9">
        <name>pyridoxal 5'-phosphate</name>
        <dbReference type="ChEBI" id="CHEBI:597326"/>
    </cofactor>
    <text evidence="9">Binds 1 pyridoxal phosphate per subunit.</text>
</comment>
<comment type="subunit">
    <text evidence="9">Homodimer.</text>
</comment>
<sequence length="400" mass="43494">MTKYESLVENTKKSICNTYGRYPVDVTKAKGSRLWDLEGREYIDLLSGISVVNLGHCREDIADVMAEQARKLVHVSNLFYQEEQVECAEKLLATCDADKVFFSNSGAEANEAAIKLARKYMRTVKNRDAYEIITLEGSFHGRTLATLTATGQTGPIKDGFSPLPEGFSSVPVGDIEAMSAAVSDKTAAIMVEMVQGEGGIKPLAHDYVQAIVALVKEKDILLIVDEVQSGLCRTGKWWAHQHYAITPDIFTSAKALANGLPMGAMLATDEVAKGFTPGSHATTFGGSALVSKVSSKVLDIMTEEKLADRAAEMGDFFIGEALKLKDKYPGKIVSVRGLGLMLGIELGFDGNEVFSKLRDKGFILNLTKGIILRLLPALTIERADLVSFLNTLDEILAEMD</sequence>
<dbReference type="InterPro" id="IPR015421">
    <property type="entry name" value="PyrdxlP-dep_Trfase_major"/>
</dbReference>
<comment type="miscellaneous">
    <text evidence="9">May also have succinyldiaminopimelate aminotransferase activity, thus carrying out the corresponding step in lysine biosynthesis.</text>
</comment>
<dbReference type="PANTHER" id="PTHR11986:SF79">
    <property type="entry name" value="ACETYLORNITHINE AMINOTRANSFERASE, MITOCHONDRIAL"/>
    <property type="match status" value="1"/>
</dbReference>
<dbReference type="PANTHER" id="PTHR11986">
    <property type="entry name" value="AMINOTRANSFERASE CLASS III"/>
    <property type="match status" value="1"/>
</dbReference>
<dbReference type="InterPro" id="IPR049704">
    <property type="entry name" value="Aminotrans_3_PPA_site"/>
</dbReference>
<dbReference type="STRING" id="246191.SAMN05660337_2251"/>
<dbReference type="GO" id="GO:0030170">
    <property type="term" value="F:pyridoxal phosphate binding"/>
    <property type="evidence" value="ECO:0007669"/>
    <property type="project" value="InterPro"/>
</dbReference>
<proteinExistence type="inferred from homology"/>
<feature type="binding site" evidence="9">
    <location>
        <begin position="106"/>
        <end position="107"/>
    </location>
    <ligand>
        <name>pyridoxal 5'-phosphate</name>
        <dbReference type="ChEBI" id="CHEBI:597326"/>
    </ligand>
</feature>
<dbReference type="InterPro" id="IPR015422">
    <property type="entry name" value="PyrdxlP-dep_Trfase_small"/>
</dbReference>
<dbReference type="InterPro" id="IPR004636">
    <property type="entry name" value="AcOrn/SuccOrn_fam"/>
</dbReference>
<dbReference type="UniPathway" id="UPA00068">
    <property type="reaction ID" value="UER00109"/>
</dbReference>
<comment type="catalytic activity">
    <reaction evidence="7">
        <text>taurine + pyruvate = sulfoacetaldehyde + L-alanine</text>
        <dbReference type="Rhea" id="RHEA:10420"/>
        <dbReference type="ChEBI" id="CHEBI:15361"/>
        <dbReference type="ChEBI" id="CHEBI:57972"/>
        <dbReference type="ChEBI" id="CHEBI:58246"/>
        <dbReference type="ChEBI" id="CHEBI:507393"/>
        <dbReference type="EC" id="2.6.1.77"/>
    </reaction>
    <physiologicalReaction direction="left-to-right" evidence="7">
        <dbReference type="Rhea" id="RHEA:10421"/>
    </physiologicalReaction>
</comment>
<keyword evidence="9" id="KW-0055">Arginine biosynthesis</keyword>
<comment type="similarity">
    <text evidence="9">Belongs to the class-III pyridoxal-phosphate-dependent aminotransferase family. ArgD subfamily.</text>
</comment>
<dbReference type="GO" id="GO:0042802">
    <property type="term" value="F:identical protein binding"/>
    <property type="evidence" value="ECO:0007669"/>
    <property type="project" value="TreeGrafter"/>
</dbReference>
<feature type="modified residue" description="N6-(pyridoxal phosphate)lysine" evidence="9">
    <location>
        <position position="254"/>
    </location>
</feature>
<comment type="subcellular location">
    <subcellularLocation>
        <location evidence="9">Cytoplasm</location>
    </subcellularLocation>
</comment>
<evidence type="ECO:0000256" key="6">
    <source>
        <dbReference type="ARBA" id="ARBA00023317"/>
    </source>
</evidence>
<comment type="pathway">
    <text evidence="9">Amino-acid biosynthesis; L-arginine biosynthesis; N(2)-acetyl-L-ornithine from L-glutamate: step 4/4.</text>
</comment>
<dbReference type="AlphaFoldDB" id="A0A1G9HNV3"/>
<comment type="pathway">
    <text evidence="8">Organosulfur degradation; alkanesulfonate degradation.</text>
</comment>